<reference evidence="2 3" key="1">
    <citation type="submission" date="2018-06" db="EMBL/GenBank/DDBJ databases">
        <authorList>
            <consortium name="Pathogen Informatics"/>
            <person name="Doyle S."/>
        </authorList>
    </citation>
    <scope>NUCLEOTIDE SEQUENCE [LARGE SCALE GENOMIC DNA]</scope>
    <source>
        <strain evidence="2 3">NCTC13533</strain>
    </source>
</reference>
<sequence>MDELLIKRSADLLVIDMLETAYRIERVKKITLTLEEFCRVIGRDRSAIHKLLKNKLLPENLVIGGYEHRKQKTKVLFDTEKVLEWLRNQKETEFADKVFKI</sequence>
<dbReference type="KEGG" id="ccau:EG346_16935"/>
<dbReference type="EMBL" id="UFVQ01000003">
    <property type="protein sequence ID" value="STC95614.1"/>
    <property type="molecule type" value="Genomic_DNA"/>
</dbReference>
<evidence type="ECO:0000313" key="3">
    <source>
        <dbReference type="Proteomes" id="UP000255224"/>
    </source>
</evidence>
<name>A0A376DVK0_CHRCU</name>
<evidence type="ECO:0000313" key="2">
    <source>
        <dbReference type="EMBL" id="STC95614.1"/>
    </source>
</evidence>
<dbReference type="EMBL" id="CP033920">
    <property type="protein sequence ID" value="AZA49760.1"/>
    <property type="molecule type" value="Genomic_DNA"/>
</dbReference>
<dbReference type="Proteomes" id="UP000273270">
    <property type="component" value="Chromosome"/>
</dbReference>
<keyword evidence="4" id="KW-1185">Reference proteome</keyword>
<dbReference type="Proteomes" id="UP000255224">
    <property type="component" value="Unassembled WGS sequence"/>
</dbReference>
<accession>A0A3G6M2B9</accession>
<dbReference type="RefSeq" id="WP_123880214.1">
    <property type="nucleotide sequence ID" value="NZ_CP033920.1"/>
</dbReference>
<organism evidence="2 3">
    <name type="scientific">Chryseobacterium carnipullorum</name>
    <dbReference type="NCBI Taxonomy" id="1124835"/>
    <lineage>
        <taxon>Bacteria</taxon>
        <taxon>Pseudomonadati</taxon>
        <taxon>Bacteroidota</taxon>
        <taxon>Flavobacteriia</taxon>
        <taxon>Flavobacteriales</taxon>
        <taxon>Weeksellaceae</taxon>
        <taxon>Chryseobacterium group</taxon>
        <taxon>Chryseobacterium</taxon>
    </lineage>
</organism>
<dbReference type="AlphaFoldDB" id="A0A376DVK0"/>
<protein>
    <recommendedName>
        <fullName evidence="5">DNA-binding protein</fullName>
    </recommendedName>
</protein>
<accession>A0A376DVK0</accession>
<evidence type="ECO:0008006" key="5">
    <source>
        <dbReference type="Google" id="ProtNLM"/>
    </source>
</evidence>
<evidence type="ECO:0000313" key="4">
    <source>
        <dbReference type="Proteomes" id="UP000273270"/>
    </source>
</evidence>
<evidence type="ECO:0000313" key="1">
    <source>
        <dbReference type="EMBL" id="AZA49760.1"/>
    </source>
</evidence>
<dbReference type="OrthoDB" id="1265963at2"/>
<gene>
    <name evidence="1" type="ORF">EG346_16935</name>
    <name evidence="2" type="ORF">NCTC13533_01935</name>
</gene>
<proteinExistence type="predicted"/>
<reference evidence="1" key="3">
    <citation type="submission" date="2018-11" db="EMBL/GenBank/DDBJ databases">
        <title>Proposal to divide the Flavobacteriaceae and reorganize its genera based on Amino Acid Identity values calculated from whole genome sequences.</title>
        <authorList>
            <person name="Nicholson A.C."/>
            <person name="Gulvik C.A."/>
            <person name="Whitney A.M."/>
            <person name="Humrighouse B.W."/>
            <person name="Bell M."/>
            <person name="Holmes B."/>
            <person name="Steigerwalt A."/>
            <person name="Villarma A."/>
            <person name="Sheth M."/>
            <person name="Batra D."/>
            <person name="Pryor J."/>
            <person name="Bernardet J.-F."/>
            <person name="Hugo C."/>
            <person name="Kampfer P."/>
            <person name="Newman J."/>
            <person name="Mcquiston J.R."/>
        </authorList>
    </citation>
    <scope>NUCLEOTIDE SEQUENCE [LARGE SCALE GENOMIC DNA]</scope>
    <source>
        <strain evidence="1">G0188</strain>
    </source>
</reference>
<reference evidence="4" key="2">
    <citation type="submission" date="2018-11" db="EMBL/GenBank/DDBJ databases">
        <title>Proposal to divide the Flavobacteriaceae and reorganize its genera based on Amino Acid Identity values calculated from whole genome sequences.</title>
        <authorList>
            <person name="Nicholson A.C."/>
            <person name="Gulvik C.A."/>
            <person name="Whitney A.M."/>
            <person name="Humrighouse B.W."/>
            <person name="Bell M."/>
            <person name="Holmes B."/>
            <person name="Steigerwalt A.G."/>
            <person name="Villarma A."/>
            <person name="Sheth M."/>
            <person name="Batra D."/>
            <person name="Pryor J."/>
            <person name="Bernardet J.-F."/>
            <person name="Hugo C."/>
            <person name="Kampfer P."/>
            <person name="Newman J."/>
            <person name="McQuiston J.R."/>
        </authorList>
    </citation>
    <scope>NUCLEOTIDE SEQUENCE [LARGE SCALE GENOMIC DNA]</scope>
    <source>
        <strain evidence="4">G0188</strain>
    </source>
</reference>